<evidence type="ECO:0000313" key="1">
    <source>
        <dbReference type="EMBL" id="KAI3963482.1"/>
    </source>
</evidence>
<proteinExistence type="predicted"/>
<dbReference type="EMBL" id="JAJJMB010000061">
    <property type="protein sequence ID" value="KAI3963482.1"/>
    <property type="molecule type" value="Genomic_DNA"/>
</dbReference>
<name>A0AAD4TIT7_9MAGN</name>
<dbReference type="Proteomes" id="UP001202328">
    <property type="component" value="Unassembled WGS sequence"/>
</dbReference>
<dbReference type="AlphaFoldDB" id="A0AAD4TIT7"/>
<evidence type="ECO:0000313" key="2">
    <source>
        <dbReference type="Proteomes" id="UP001202328"/>
    </source>
</evidence>
<comment type="caution">
    <text evidence="1">The sequence shown here is derived from an EMBL/GenBank/DDBJ whole genome shotgun (WGS) entry which is preliminary data.</text>
</comment>
<accession>A0AAD4TIT7</accession>
<reference evidence="1" key="1">
    <citation type="submission" date="2022-04" db="EMBL/GenBank/DDBJ databases">
        <title>A functionally conserved STORR gene fusion in Papaver species that diverged 16.8 million years ago.</title>
        <authorList>
            <person name="Catania T."/>
        </authorList>
    </citation>
    <scope>NUCLEOTIDE SEQUENCE</scope>
    <source>
        <strain evidence="1">S-188037</strain>
    </source>
</reference>
<gene>
    <name evidence="1" type="ORF">MKW98_022904</name>
</gene>
<organism evidence="1 2">
    <name type="scientific">Papaver atlanticum</name>
    <dbReference type="NCBI Taxonomy" id="357466"/>
    <lineage>
        <taxon>Eukaryota</taxon>
        <taxon>Viridiplantae</taxon>
        <taxon>Streptophyta</taxon>
        <taxon>Embryophyta</taxon>
        <taxon>Tracheophyta</taxon>
        <taxon>Spermatophyta</taxon>
        <taxon>Magnoliopsida</taxon>
        <taxon>Ranunculales</taxon>
        <taxon>Papaveraceae</taxon>
        <taxon>Papaveroideae</taxon>
        <taxon>Papaver</taxon>
    </lineage>
</organism>
<sequence>MDEQIERRSNQRWWLSIFRRRNQTGQILLVTGLAVTVLQPNLCAQETLVIGSYRKDKAAGNDDWESMPIGKFAAVGDEMLKA</sequence>
<protein>
    <submittedName>
        <fullName evidence="1">Uncharacterized protein</fullName>
    </submittedName>
</protein>
<keyword evidence="2" id="KW-1185">Reference proteome</keyword>